<dbReference type="AlphaFoldDB" id="A0A165GV37"/>
<keyword evidence="2" id="KW-1185">Reference proteome</keyword>
<dbReference type="Proteomes" id="UP000076842">
    <property type="component" value="Unassembled WGS sequence"/>
</dbReference>
<name>A0A165GV37_9BASI</name>
<dbReference type="EMBL" id="KV423950">
    <property type="protein sequence ID" value="KZT58522.1"/>
    <property type="molecule type" value="Genomic_DNA"/>
</dbReference>
<evidence type="ECO:0000313" key="2">
    <source>
        <dbReference type="Proteomes" id="UP000076842"/>
    </source>
</evidence>
<sequence length="142" mass="15026">MSRASLTCAKLYSATVRSPQPPSRSSNMGLMDLFNKVVDSVEADVKAATMYGKIAVAGVHDLIGNEAESRAMIQEVQNDGGMQIIQNANQGHNAVVQEGKAVVQEVAAHVAMAVEQGKDLGVKAVKAAPRVLEVVVMKRPLS</sequence>
<organism evidence="1 2">
    <name type="scientific">Calocera cornea HHB12733</name>
    <dbReference type="NCBI Taxonomy" id="1353952"/>
    <lineage>
        <taxon>Eukaryota</taxon>
        <taxon>Fungi</taxon>
        <taxon>Dikarya</taxon>
        <taxon>Basidiomycota</taxon>
        <taxon>Agaricomycotina</taxon>
        <taxon>Dacrymycetes</taxon>
        <taxon>Dacrymycetales</taxon>
        <taxon>Dacrymycetaceae</taxon>
        <taxon>Calocera</taxon>
    </lineage>
</organism>
<accession>A0A165GV37</accession>
<dbReference type="InParanoid" id="A0A165GV37"/>
<reference evidence="1 2" key="1">
    <citation type="journal article" date="2016" name="Mol. Biol. Evol.">
        <title>Comparative Genomics of Early-Diverging Mushroom-Forming Fungi Provides Insights into the Origins of Lignocellulose Decay Capabilities.</title>
        <authorList>
            <person name="Nagy L.G."/>
            <person name="Riley R."/>
            <person name="Tritt A."/>
            <person name="Adam C."/>
            <person name="Daum C."/>
            <person name="Floudas D."/>
            <person name="Sun H."/>
            <person name="Yadav J.S."/>
            <person name="Pangilinan J."/>
            <person name="Larsson K.H."/>
            <person name="Matsuura K."/>
            <person name="Barry K."/>
            <person name="Labutti K."/>
            <person name="Kuo R."/>
            <person name="Ohm R.A."/>
            <person name="Bhattacharya S.S."/>
            <person name="Shirouzu T."/>
            <person name="Yoshinaga Y."/>
            <person name="Martin F.M."/>
            <person name="Grigoriev I.V."/>
            <person name="Hibbett D.S."/>
        </authorList>
    </citation>
    <scope>NUCLEOTIDE SEQUENCE [LARGE SCALE GENOMIC DNA]</scope>
    <source>
        <strain evidence="1 2">HHB12733</strain>
    </source>
</reference>
<evidence type="ECO:0000313" key="1">
    <source>
        <dbReference type="EMBL" id="KZT58522.1"/>
    </source>
</evidence>
<proteinExistence type="predicted"/>
<gene>
    <name evidence="1" type="ORF">CALCODRAFT_516728</name>
</gene>
<protein>
    <submittedName>
        <fullName evidence="1">Uncharacterized protein</fullName>
    </submittedName>
</protein>